<dbReference type="Gene3D" id="3.30.2020.10">
    <property type="entry name" value="NE0471-like N-terminal domain"/>
    <property type="match status" value="1"/>
</dbReference>
<dbReference type="SUPFAM" id="SSF143880">
    <property type="entry name" value="NE0471 N-terminal domain-like"/>
    <property type="match status" value="1"/>
</dbReference>
<comment type="caution">
    <text evidence="1">The sequence shown here is derived from an EMBL/GenBank/DDBJ whole genome shotgun (WGS) entry which is preliminary data.</text>
</comment>
<evidence type="ECO:0000313" key="1">
    <source>
        <dbReference type="EMBL" id="GGK39452.1"/>
    </source>
</evidence>
<sequence length="106" mass="11252">MDVDQPVVVGRRLPVVSDVRALEPFRVAVTWEGTASEQLVDLEPMLERFALYAPLRENAALFAGVAVGPYGSSIEWSDGAIDVSVTALEYLIAGCEGPSTAAGIET</sequence>
<gene>
    <name evidence="1" type="ORF">GCM10011322_28220</name>
</gene>
<proteinExistence type="predicted"/>
<dbReference type="EMBL" id="BMMF01000008">
    <property type="protein sequence ID" value="GGK39452.1"/>
    <property type="molecule type" value="Genomic_DNA"/>
</dbReference>
<dbReference type="InterPro" id="IPR036782">
    <property type="entry name" value="NE0471-like_N"/>
</dbReference>
<reference evidence="1 2" key="1">
    <citation type="journal article" date="2014" name="Int. J. Syst. Evol. Microbiol.">
        <title>Complete genome sequence of Corynebacterium casei LMG S-19264T (=DSM 44701T), isolated from a smear-ripened cheese.</title>
        <authorList>
            <consortium name="US DOE Joint Genome Institute (JGI-PGF)"/>
            <person name="Walter F."/>
            <person name="Albersmeier A."/>
            <person name="Kalinowski J."/>
            <person name="Ruckert C."/>
        </authorList>
    </citation>
    <scope>NUCLEOTIDE SEQUENCE [LARGE SCALE GENOMIC DNA]</scope>
    <source>
        <strain evidence="1 2">CGMCC 1.9161</strain>
    </source>
</reference>
<evidence type="ECO:0000313" key="2">
    <source>
        <dbReference type="Proteomes" id="UP000600449"/>
    </source>
</evidence>
<protein>
    <recommendedName>
        <fullName evidence="3">DUF2442 domain-containing protein</fullName>
    </recommendedName>
</protein>
<name>A0A917V579_9HYPH</name>
<accession>A0A917V579</accession>
<keyword evidence="2" id="KW-1185">Reference proteome</keyword>
<organism evidence="1 2">
    <name type="scientific">Salinarimonas ramus</name>
    <dbReference type="NCBI Taxonomy" id="690164"/>
    <lineage>
        <taxon>Bacteria</taxon>
        <taxon>Pseudomonadati</taxon>
        <taxon>Pseudomonadota</taxon>
        <taxon>Alphaproteobacteria</taxon>
        <taxon>Hyphomicrobiales</taxon>
        <taxon>Salinarimonadaceae</taxon>
        <taxon>Salinarimonas</taxon>
    </lineage>
</organism>
<dbReference type="Proteomes" id="UP000600449">
    <property type="component" value="Unassembled WGS sequence"/>
</dbReference>
<evidence type="ECO:0008006" key="3">
    <source>
        <dbReference type="Google" id="ProtNLM"/>
    </source>
</evidence>
<dbReference type="RefSeq" id="WP_188913872.1">
    <property type="nucleotide sequence ID" value="NZ_BMMF01000008.1"/>
</dbReference>
<dbReference type="AlphaFoldDB" id="A0A917V579"/>